<dbReference type="Proteomes" id="UP000750711">
    <property type="component" value="Unassembled WGS sequence"/>
</dbReference>
<feature type="non-terminal residue" evidence="2">
    <location>
        <position position="134"/>
    </location>
</feature>
<feature type="compositionally biased region" description="Basic and acidic residues" evidence="1">
    <location>
        <begin position="123"/>
        <end position="134"/>
    </location>
</feature>
<accession>A0A9P8IEX0</accession>
<dbReference type="EMBL" id="JAGHQM010002584">
    <property type="protein sequence ID" value="KAH0548483.1"/>
    <property type="molecule type" value="Genomic_DNA"/>
</dbReference>
<evidence type="ECO:0000256" key="1">
    <source>
        <dbReference type="SAM" id="MobiDB-lite"/>
    </source>
</evidence>
<evidence type="ECO:0000313" key="3">
    <source>
        <dbReference type="Proteomes" id="UP000750711"/>
    </source>
</evidence>
<dbReference type="AlphaFoldDB" id="A0A9P8IEX0"/>
<evidence type="ECO:0000313" key="2">
    <source>
        <dbReference type="EMBL" id="KAH0548483.1"/>
    </source>
</evidence>
<keyword evidence="3" id="KW-1185">Reference proteome</keyword>
<gene>
    <name evidence="2" type="ORF">GP486_007939</name>
</gene>
<feature type="region of interest" description="Disordered" evidence="1">
    <location>
        <begin position="111"/>
        <end position="134"/>
    </location>
</feature>
<protein>
    <submittedName>
        <fullName evidence="2">Uncharacterized protein</fullName>
    </submittedName>
</protein>
<name>A0A9P8IEX0_9PEZI</name>
<proteinExistence type="predicted"/>
<sequence>TVYGNNNKEEEDDDDDDLPTIKDLLYTTLKKGGFAIEDLSIDYGVWGVEEGVCSIDRSRLASGDSSSSSRDNLIVLLEDDKLNAFSDSEVGDGSLQAESTELDVGFSSLETDVDLRAPAPPSDPERCYNKEGRQ</sequence>
<comment type="caution">
    <text evidence="2">The sequence shown here is derived from an EMBL/GenBank/DDBJ whole genome shotgun (WGS) entry which is preliminary data.</text>
</comment>
<reference evidence="2" key="1">
    <citation type="submission" date="2021-03" db="EMBL/GenBank/DDBJ databases">
        <title>Comparative genomics and phylogenomic investigation of the class Geoglossomycetes provide insights into ecological specialization and systematics.</title>
        <authorList>
            <person name="Melie T."/>
            <person name="Pirro S."/>
            <person name="Miller A.N."/>
            <person name="Quandt A."/>
        </authorList>
    </citation>
    <scope>NUCLEOTIDE SEQUENCE</scope>
    <source>
        <strain evidence="2">CAQ_001_2017</strain>
    </source>
</reference>
<organism evidence="2 3">
    <name type="scientific">Trichoglossum hirsutum</name>
    <dbReference type="NCBI Taxonomy" id="265104"/>
    <lineage>
        <taxon>Eukaryota</taxon>
        <taxon>Fungi</taxon>
        <taxon>Dikarya</taxon>
        <taxon>Ascomycota</taxon>
        <taxon>Pezizomycotina</taxon>
        <taxon>Geoglossomycetes</taxon>
        <taxon>Geoglossales</taxon>
        <taxon>Geoglossaceae</taxon>
        <taxon>Trichoglossum</taxon>
    </lineage>
</organism>